<gene>
    <name evidence="1" type="ORF">KZJ38_20345</name>
</gene>
<reference evidence="1 2" key="1">
    <citation type="submission" date="2021-07" db="EMBL/GenBank/DDBJ databases">
        <title>Paraburkholderia edwinii protects Aspergillus sp. from phenazines by acting as a toxin sponge.</title>
        <authorList>
            <person name="Dahlstrom K.M."/>
            <person name="Newman D.K."/>
        </authorList>
    </citation>
    <scope>NUCLEOTIDE SEQUENCE [LARGE SCALE GENOMIC DNA]</scope>
    <source>
        <strain evidence="1 2">Pe01</strain>
    </source>
</reference>
<accession>A0ABX8UVT3</accession>
<evidence type="ECO:0000313" key="2">
    <source>
        <dbReference type="Proteomes" id="UP000826462"/>
    </source>
</evidence>
<dbReference type="Proteomes" id="UP000826462">
    <property type="component" value="Chromosome 1"/>
</dbReference>
<organism evidence="1 2">
    <name type="scientific">Paraburkholderia edwinii</name>
    <dbReference type="NCBI Taxonomy" id="2861782"/>
    <lineage>
        <taxon>Bacteria</taxon>
        <taxon>Pseudomonadati</taxon>
        <taxon>Pseudomonadota</taxon>
        <taxon>Betaproteobacteria</taxon>
        <taxon>Burkholderiales</taxon>
        <taxon>Burkholderiaceae</taxon>
        <taxon>Paraburkholderia</taxon>
    </lineage>
</organism>
<name>A0ABX8UVT3_9BURK</name>
<protein>
    <submittedName>
        <fullName evidence="1">Uncharacterized protein</fullName>
    </submittedName>
</protein>
<proteinExistence type="predicted"/>
<sequence>MSAAAEILAKAGPDDMRADGVRLLAFFRMFDGSGNRVEPVGVAFDDALFVQTAQAALALVGRNEFAAARALLEQAQSLLDELNA</sequence>
<evidence type="ECO:0000313" key="1">
    <source>
        <dbReference type="EMBL" id="QYD71109.1"/>
    </source>
</evidence>
<dbReference type="EMBL" id="CP080095">
    <property type="protein sequence ID" value="QYD71109.1"/>
    <property type="molecule type" value="Genomic_DNA"/>
</dbReference>
<keyword evidence="2" id="KW-1185">Reference proteome</keyword>